<name>A0A1I4CGU8_9HYPH</name>
<proteinExistence type="predicted"/>
<sequence length="368" mass="40717">MLVEPHEGSDPFRTPSWPDAFHKTVATVLAPFDVILTGMIGGGLGIEALALYLGVARADLLERVAALGLEIPHDRPMRRAGGKNPWAPEDVRRLVALWIDGVQVRSIAEALGRSRGGIYAKRRRIGLPPRSRASLRYLLTDECRAIVAPWVLLPDCVTLLIPKTNATTPPALLSSAAAAANDVQVFCLNPSQPAVIDPTSIDHDPFNPPAPREKTPSCRGVKKRATRDGSFSWANPRSGLTYENRLKLSLADQRLSELAFGGLQSSTIAEIMSEEFGRPLNKCAIDNRISRLEIIRDRNALSSEYIPEEIMEKARVNKSALGAAVGFCGTVERQFWWYKTRGGSRTECREARTKKYRNKRSNNPWGWL</sequence>
<dbReference type="Proteomes" id="UP000198755">
    <property type="component" value="Unassembled WGS sequence"/>
</dbReference>
<dbReference type="EMBL" id="FOSN01000022">
    <property type="protein sequence ID" value="SFK80165.1"/>
    <property type="molecule type" value="Genomic_DNA"/>
</dbReference>
<evidence type="ECO:0000313" key="1">
    <source>
        <dbReference type="EMBL" id="SFK80165.1"/>
    </source>
</evidence>
<organism evidence="1 2">
    <name type="scientific">Methylocapsa palsarum</name>
    <dbReference type="NCBI Taxonomy" id="1612308"/>
    <lineage>
        <taxon>Bacteria</taxon>
        <taxon>Pseudomonadati</taxon>
        <taxon>Pseudomonadota</taxon>
        <taxon>Alphaproteobacteria</taxon>
        <taxon>Hyphomicrobiales</taxon>
        <taxon>Beijerinckiaceae</taxon>
        <taxon>Methylocapsa</taxon>
    </lineage>
</organism>
<accession>A0A1I4CGU8</accession>
<gene>
    <name evidence="1" type="ORF">SAMN05444581_12217</name>
</gene>
<dbReference type="AlphaFoldDB" id="A0A1I4CGU8"/>
<protein>
    <submittedName>
        <fullName evidence="1">Uncharacterized protein</fullName>
    </submittedName>
</protein>
<reference evidence="1 2" key="1">
    <citation type="submission" date="2016-10" db="EMBL/GenBank/DDBJ databases">
        <authorList>
            <person name="de Groot N.N."/>
        </authorList>
    </citation>
    <scope>NUCLEOTIDE SEQUENCE [LARGE SCALE GENOMIC DNA]</scope>
    <source>
        <strain evidence="1 2">NE2</strain>
    </source>
</reference>
<evidence type="ECO:0000313" key="2">
    <source>
        <dbReference type="Proteomes" id="UP000198755"/>
    </source>
</evidence>
<dbReference type="Gene3D" id="1.10.10.60">
    <property type="entry name" value="Homeodomain-like"/>
    <property type="match status" value="1"/>
</dbReference>
<keyword evidence="2" id="KW-1185">Reference proteome</keyword>